<dbReference type="SUPFAM" id="SSF46785">
    <property type="entry name" value="Winged helix' DNA-binding domain"/>
    <property type="match status" value="1"/>
</dbReference>
<dbReference type="InterPro" id="IPR014036">
    <property type="entry name" value="DeoR-like_C"/>
</dbReference>
<dbReference type="EMBL" id="JAOCJE010000001">
    <property type="protein sequence ID" value="MDH1338699.1"/>
    <property type="molecule type" value="Genomic_DNA"/>
</dbReference>
<dbReference type="InterPro" id="IPR036390">
    <property type="entry name" value="WH_DNA-bd_sf"/>
</dbReference>
<dbReference type="InterPro" id="IPR036388">
    <property type="entry name" value="WH-like_DNA-bd_sf"/>
</dbReference>
<dbReference type="InterPro" id="IPR050313">
    <property type="entry name" value="Carb_Metab_HTH_regulators"/>
</dbReference>
<dbReference type="RefSeq" id="WP_279533892.1">
    <property type="nucleotide sequence ID" value="NZ_CP104579.1"/>
</dbReference>
<protein>
    <submittedName>
        <fullName evidence="5">DeoR/GlpR family DNA-binding transcription regulator</fullName>
    </submittedName>
</protein>
<dbReference type="GO" id="GO:0003677">
    <property type="term" value="F:DNA binding"/>
    <property type="evidence" value="ECO:0007669"/>
    <property type="project" value="UniProtKB-KW"/>
</dbReference>
<dbReference type="PANTHER" id="PTHR30363:SF44">
    <property type="entry name" value="AGA OPERON TRANSCRIPTIONAL REPRESSOR-RELATED"/>
    <property type="match status" value="1"/>
</dbReference>
<feature type="domain" description="HTH deoR-type" evidence="4">
    <location>
        <begin position="5"/>
        <end position="60"/>
    </location>
</feature>
<dbReference type="Gene3D" id="1.10.10.10">
    <property type="entry name" value="Winged helix-like DNA-binding domain superfamily/Winged helix DNA-binding domain"/>
    <property type="match status" value="1"/>
</dbReference>
<keyword evidence="1" id="KW-0805">Transcription regulation</keyword>
<evidence type="ECO:0000256" key="3">
    <source>
        <dbReference type="ARBA" id="ARBA00023163"/>
    </source>
</evidence>
<accession>A0AA42Q9T8</accession>
<dbReference type="GO" id="GO:0003700">
    <property type="term" value="F:DNA-binding transcription factor activity"/>
    <property type="evidence" value="ECO:0007669"/>
    <property type="project" value="InterPro"/>
</dbReference>
<sequence length="250" mass="26734">MSKAKRARHAKILAELSSSPSLRIADLARLHEVSAETIRRDLDELTRTGHLNRTYGGAVKAAPSEPVISERHLLHVREREQIAVRAVAELSGAKTLFIGSGATTMHVARRIATELKQITVLTHSFGVATVLSLNPTIKVIVLPGDYNATEGAMVGAHCLDFIRGFNVDWTLLGASGIGAEGPSEALLECSAVYSAMAVRAQRVMVVADQSKFGLIFPGQYTTWSGVDCLVSDCLPPAELLGCIGAHKVLV</sequence>
<dbReference type="Pfam" id="PF08220">
    <property type="entry name" value="HTH_DeoR"/>
    <property type="match status" value="1"/>
</dbReference>
<keyword evidence="2 5" id="KW-0238">DNA-binding</keyword>
<dbReference type="PROSITE" id="PS00894">
    <property type="entry name" value="HTH_DEOR_1"/>
    <property type="match status" value="1"/>
</dbReference>
<dbReference type="Proteomes" id="UP001161697">
    <property type="component" value="Unassembled WGS sequence"/>
</dbReference>
<dbReference type="PANTHER" id="PTHR30363">
    <property type="entry name" value="HTH-TYPE TRANSCRIPTIONAL REGULATOR SRLR-RELATED"/>
    <property type="match status" value="1"/>
</dbReference>
<dbReference type="SUPFAM" id="SSF100950">
    <property type="entry name" value="NagB/RpiA/CoA transferase-like"/>
    <property type="match status" value="1"/>
</dbReference>
<dbReference type="SMART" id="SM00420">
    <property type="entry name" value="HTH_DEOR"/>
    <property type="match status" value="1"/>
</dbReference>
<evidence type="ECO:0000259" key="4">
    <source>
        <dbReference type="PROSITE" id="PS51000"/>
    </source>
</evidence>
<keyword evidence="3" id="KW-0804">Transcription</keyword>
<dbReference type="InterPro" id="IPR018356">
    <property type="entry name" value="Tscrpt_reg_HTH_DeoR_CS"/>
</dbReference>
<proteinExistence type="predicted"/>
<name>A0AA42Q9T8_ECTOL</name>
<dbReference type="PRINTS" id="PR00037">
    <property type="entry name" value="HTHLACR"/>
</dbReference>
<dbReference type="Gene3D" id="3.40.50.1360">
    <property type="match status" value="1"/>
</dbReference>
<dbReference type="AlphaFoldDB" id="A0AA42Q9T8"/>
<dbReference type="InterPro" id="IPR037171">
    <property type="entry name" value="NagB/RpiA_transferase-like"/>
</dbReference>
<dbReference type="InterPro" id="IPR001034">
    <property type="entry name" value="DeoR_HTH"/>
</dbReference>
<dbReference type="SMART" id="SM01134">
    <property type="entry name" value="DeoRC"/>
    <property type="match status" value="1"/>
</dbReference>
<evidence type="ECO:0000256" key="1">
    <source>
        <dbReference type="ARBA" id="ARBA00023015"/>
    </source>
</evidence>
<evidence type="ECO:0000256" key="2">
    <source>
        <dbReference type="ARBA" id="ARBA00023125"/>
    </source>
</evidence>
<comment type="caution">
    <text evidence="5">The sequence shown here is derived from an EMBL/GenBank/DDBJ whole genome shotgun (WGS) entry which is preliminary data.</text>
</comment>
<reference evidence="5" key="1">
    <citation type="submission" date="2022-09" db="EMBL/GenBank/DDBJ databases">
        <title>Intensive care unit water sources are persistently colonized with multi-drug resistant bacteria and are the site of extensive horizontal gene transfer of antibiotic resistance genes.</title>
        <authorList>
            <person name="Diorio-Toth L."/>
        </authorList>
    </citation>
    <scope>NUCLEOTIDE SEQUENCE</scope>
    <source>
        <strain evidence="5">GD03704</strain>
    </source>
</reference>
<organism evidence="5 6">
    <name type="scientific">Ectopseudomonas oleovorans</name>
    <name type="common">Pseudomonas oleovorans</name>
    <dbReference type="NCBI Taxonomy" id="301"/>
    <lineage>
        <taxon>Bacteria</taxon>
        <taxon>Pseudomonadati</taxon>
        <taxon>Pseudomonadota</taxon>
        <taxon>Gammaproteobacteria</taxon>
        <taxon>Pseudomonadales</taxon>
        <taxon>Pseudomonadaceae</taxon>
        <taxon>Ectopseudomonas</taxon>
    </lineage>
</organism>
<evidence type="ECO:0000313" key="5">
    <source>
        <dbReference type="EMBL" id="MDH1338699.1"/>
    </source>
</evidence>
<dbReference type="Pfam" id="PF00455">
    <property type="entry name" value="DeoRC"/>
    <property type="match status" value="1"/>
</dbReference>
<gene>
    <name evidence="5" type="ORF">N5J11_05485</name>
</gene>
<evidence type="ECO:0000313" key="6">
    <source>
        <dbReference type="Proteomes" id="UP001161697"/>
    </source>
</evidence>
<dbReference type="PROSITE" id="PS51000">
    <property type="entry name" value="HTH_DEOR_2"/>
    <property type="match status" value="1"/>
</dbReference>